<organism evidence="4 5">
    <name type="scientific">Chondrus crispus</name>
    <name type="common">Carrageen Irish moss</name>
    <name type="synonym">Polymorpha crispa</name>
    <dbReference type="NCBI Taxonomy" id="2769"/>
    <lineage>
        <taxon>Eukaryota</taxon>
        <taxon>Rhodophyta</taxon>
        <taxon>Florideophyceae</taxon>
        <taxon>Rhodymeniophycidae</taxon>
        <taxon>Gigartinales</taxon>
        <taxon>Gigartinaceae</taxon>
        <taxon>Chondrus</taxon>
    </lineage>
</organism>
<name>R7QPV9_CHOCR</name>
<feature type="coiled-coil region" evidence="1">
    <location>
        <begin position="133"/>
        <end position="195"/>
    </location>
</feature>
<keyword evidence="5" id="KW-1185">Reference proteome</keyword>
<dbReference type="KEGG" id="ccp:CHC_T00007229001"/>
<keyword evidence="1" id="KW-0175">Coiled coil</keyword>
<dbReference type="RefSeq" id="XP_005710806.1">
    <property type="nucleotide sequence ID" value="XM_005710749.1"/>
</dbReference>
<feature type="transmembrane region" description="Helical" evidence="2">
    <location>
        <begin position="341"/>
        <end position="362"/>
    </location>
</feature>
<evidence type="ECO:0000313" key="5">
    <source>
        <dbReference type="Proteomes" id="UP000012073"/>
    </source>
</evidence>
<keyword evidence="2" id="KW-0472">Membrane</keyword>
<feature type="signal peptide" evidence="3">
    <location>
        <begin position="1"/>
        <end position="25"/>
    </location>
</feature>
<keyword evidence="2" id="KW-1133">Transmembrane helix</keyword>
<dbReference type="OrthoDB" id="4236at2759"/>
<gene>
    <name evidence="4" type="ORF">CHC_T00007229001</name>
</gene>
<dbReference type="AlphaFoldDB" id="R7QPV9"/>
<feature type="transmembrane region" description="Helical" evidence="2">
    <location>
        <begin position="264"/>
        <end position="285"/>
    </location>
</feature>
<feature type="transmembrane region" description="Helical" evidence="2">
    <location>
        <begin position="398"/>
        <end position="415"/>
    </location>
</feature>
<feature type="transmembrane region" description="Helical" evidence="2">
    <location>
        <begin position="297"/>
        <end position="321"/>
    </location>
</feature>
<accession>R7QPV9</accession>
<keyword evidence="3" id="KW-0732">Signal</keyword>
<evidence type="ECO:0000256" key="2">
    <source>
        <dbReference type="SAM" id="Phobius"/>
    </source>
</evidence>
<dbReference type="GeneID" id="17318526"/>
<keyword evidence="2" id="KW-0812">Transmembrane</keyword>
<protein>
    <submittedName>
        <fullName evidence="4">Uncharacterized protein</fullName>
    </submittedName>
</protein>
<dbReference type="EMBL" id="HG002195">
    <property type="protein sequence ID" value="CDF40512.1"/>
    <property type="molecule type" value="Genomic_DNA"/>
</dbReference>
<feature type="chain" id="PRO_5004442985" evidence="3">
    <location>
        <begin position="26"/>
        <end position="482"/>
    </location>
</feature>
<reference evidence="5" key="1">
    <citation type="journal article" date="2013" name="Proc. Natl. Acad. Sci. U.S.A.">
        <title>Genome structure and metabolic features in the red seaweed Chondrus crispus shed light on evolution of the Archaeplastida.</title>
        <authorList>
            <person name="Collen J."/>
            <person name="Porcel B."/>
            <person name="Carre W."/>
            <person name="Ball S.G."/>
            <person name="Chaparro C."/>
            <person name="Tonon T."/>
            <person name="Barbeyron T."/>
            <person name="Michel G."/>
            <person name="Noel B."/>
            <person name="Valentin K."/>
            <person name="Elias M."/>
            <person name="Artiguenave F."/>
            <person name="Arun A."/>
            <person name="Aury J.M."/>
            <person name="Barbosa-Neto J.F."/>
            <person name="Bothwell J.H."/>
            <person name="Bouget F.Y."/>
            <person name="Brillet L."/>
            <person name="Cabello-Hurtado F."/>
            <person name="Capella-Gutierrez S."/>
            <person name="Charrier B."/>
            <person name="Cladiere L."/>
            <person name="Cock J.M."/>
            <person name="Coelho S.M."/>
            <person name="Colleoni C."/>
            <person name="Czjzek M."/>
            <person name="Da Silva C."/>
            <person name="Delage L."/>
            <person name="Denoeud F."/>
            <person name="Deschamps P."/>
            <person name="Dittami S.M."/>
            <person name="Gabaldon T."/>
            <person name="Gachon C.M."/>
            <person name="Groisillier A."/>
            <person name="Herve C."/>
            <person name="Jabbari K."/>
            <person name="Katinka M."/>
            <person name="Kloareg B."/>
            <person name="Kowalczyk N."/>
            <person name="Labadie K."/>
            <person name="Leblanc C."/>
            <person name="Lopez P.J."/>
            <person name="McLachlan D.H."/>
            <person name="Meslet-Cladiere L."/>
            <person name="Moustafa A."/>
            <person name="Nehr Z."/>
            <person name="Nyvall Collen P."/>
            <person name="Panaud O."/>
            <person name="Partensky F."/>
            <person name="Poulain J."/>
            <person name="Rensing S.A."/>
            <person name="Rousvoal S."/>
            <person name="Samson G."/>
            <person name="Symeonidi A."/>
            <person name="Weissenbach J."/>
            <person name="Zambounis A."/>
            <person name="Wincker P."/>
            <person name="Boyen C."/>
        </authorList>
    </citation>
    <scope>NUCLEOTIDE SEQUENCE [LARGE SCALE GENOMIC DNA]</scope>
    <source>
        <strain evidence="5">cv. Stackhouse</strain>
    </source>
</reference>
<dbReference type="Gramene" id="CDF40512">
    <property type="protein sequence ID" value="CDF40512"/>
    <property type="gene ID" value="CHC_T00007229001"/>
</dbReference>
<evidence type="ECO:0000313" key="4">
    <source>
        <dbReference type="EMBL" id="CDF40512.1"/>
    </source>
</evidence>
<dbReference type="Proteomes" id="UP000012073">
    <property type="component" value="Unassembled WGS sequence"/>
</dbReference>
<sequence length="482" mass="55011">MSSLSPRVPLLLFCVLLLLSTLARANYGHENKELSPDAKQVPLREDDAAVRADDEAFHKVETEKEALTRKLNEIQSLQTRMFSKAELLKRVTALKSRISVKVREEGRVKEEETKAVESLRLAEQKKNATFDEKEHIAEERRNIEKLLVDLKAEGENFDTAFSKMDADRKKADARERELEMERERLMKKVEGLVTKFQDSGFHTWLERNVDILHPIIKETILKTTNAFEPVWRGVDEAAELNEQLTNETTEAINQYLPAIKNSPFYSGLIFYVILLCPTVVAAWLVMKVRQRLSLMTVEHYLIAINLYFGLLSVVCVVMTVLSRTDILIVFRHRSQHMAESFMILHGFLFVCHLVLHGMTAYVSGALKDFAQYICMSCVGLHFFMNAYKRTILNQDPHIGAPAYVIYSVIFLYTLYDRGSYIIEAAVKDRKADTSAFATYPDQSYTHQNPSSSKEGRDNPVYFAGLPIFSSSTQSAMNDAKTI</sequence>
<evidence type="ECO:0000256" key="3">
    <source>
        <dbReference type="SAM" id="SignalP"/>
    </source>
</evidence>
<dbReference type="OMA" id="ANYGHEN"/>
<proteinExistence type="predicted"/>
<evidence type="ECO:0000256" key="1">
    <source>
        <dbReference type="SAM" id="Coils"/>
    </source>
</evidence>